<dbReference type="NCBIfam" id="NF047847">
    <property type="entry name" value="SS_mature_LptM"/>
    <property type="match status" value="1"/>
</dbReference>
<dbReference type="InterPro" id="IPR032831">
    <property type="entry name" value="LptM_cons"/>
</dbReference>
<accession>A0A366HIW7</accession>
<keyword evidence="2" id="KW-0732">Signal</keyword>
<evidence type="ECO:0000256" key="6">
    <source>
        <dbReference type="ARBA" id="ARBA00023288"/>
    </source>
</evidence>
<dbReference type="PROSITE" id="PS51257">
    <property type="entry name" value="PROKAR_LIPOPROTEIN"/>
    <property type="match status" value="1"/>
</dbReference>
<keyword evidence="4" id="KW-0564">Palmitate</keyword>
<gene>
    <name evidence="8" type="ORF">DFR37_102245</name>
</gene>
<reference evidence="8 9" key="1">
    <citation type="submission" date="2018-06" db="EMBL/GenBank/DDBJ databases">
        <title>Genomic Encyclopedia of Type Strains, Phase IV (KMG-IV): sequencing the most valuable type-strain genomes for metagenomic binning, comparative biology and taxonomic classification.</title>
        <authorList>
            <person name="Goeker M."/>
        </authorList>
    </citation>
    <scope>NUCLEOTIDE SEQUENCE [LARGE SCALE GENOMIC DNA]</scope>
    <source>
        <strain evidence="8 9">DSM 25520</strain>
    </source>
</reference>
<keyword evidence="9" id="KW-1185">Reference proteome</keyword>
<sequence length="73" mass="7303">MQALRTATNARSMSRIVASLALLTSLSACGFKGPLYMPPPAPPDASLTTPPTPKAAPEQAAPAAAPAATSSIK</sequence>
<keyword evidence="6 8" id="KW-0449">Lipoprotein</keyword>
<evidence type="ECO:0000256" key="5">
    <source>
        <dbReference type="ARBA" id="ARBA00023237"/>
    </source>
</evidence>
<proteinExistence type="predicted"/>
<dbReference type="Proteomes" id="UP000253628">
    <property type="component" value="Unassembled WGS sequence"/>
</dbReference>
<evidence type="ECO:0000256" key="7">
    <source>
        <dbReference type="SAM" id="MobiDB-lite"/>
    </source>
</evidence>
<feature type="compositionally biased region" description="Low complexity" evidence="7">
    <location>
        <begin position="44"/>
        <end position="73"/>
    </location>
</feature>
<evidence type="ECO:0000256" key="3">
    <source>
        <dbReference type="ARBA" id="ARBA00023136"/>
    </source>
</evidence>
<comment type="caution">
    <text evidence="8">The sequence shown here is derived from an EMBL/GenBank/DDBJ whole genome shotgun (WGS) entry which is preliminary data.</text>
</comment>
<dbReference type="Pfam" id="PF13627">
    <property type="entry name" value="LptM_cons"/>
    <property type="match status" value="1"/>
</dbReference>
<keyword evidence="5" id="KW-0998">Cell outer membrane</keyword>
<feature type="region of interest" description="Disordered" evidence="7">
    <location>
        <begin position="35"/>
        <end position="73"/>
    </location>
</feature>
<dbReference type="EMBL" id="QNRQ01000002">
    <property type="protein sequence ID" value="RBP41866.1"/>
    <property type="molecule type" value="Genomic_DNA"/>
</dbReference>
<protein>
    <submittedName>
        <fullName evidence="8">Putative lipoprotein</fullName>
    </submittedName>
</protein>
<evidence type="ECO:0000256" key="4">
    <source>
        <dbReference type="ARBA" id="ARBA00023139"/>
    </source>
</evidence>
<evidence type="ECO:0000256" key="2">
    <source>
        <dbReference type="ARBA" id="ARBA00022729"/>
    </source>
</evidence>
<evidence type="ECO:0000313" key="8">
    <source>
        <dbReference type="EMBL" id="RBP41866.1"/>
    </source>
</evidence>
<name>A0A366HIW7_9BURK</name>
<organism evidence="8 9">
    <name type="scientific">Eoetvoesiella caeni</name>
    <dbReference type="NCBI Taxonomy" id="645616"/>
    <lineage>
        <taxon>Bacteria</taxon>
        <taxon>Pseudomonadati</taxon>
        <taxon>Pseudomonadota</taxon>
        <taxon>Betaproteobacteria</taxon>
        <taxon>Burkholderiales</taxon>
        <taxon>Alcaligenaceae</taxon>
        <taxon>Eoetvoesiella</taxon>
    </lineage>
</organism>
<dbReference type="GO" id="GO:0009279">
    <property type="term" value="C:cell outer membrane"/>
    <property type="evidence" value="ECO:0007669"/>
    <property type="project" value="UniProtKB-SubCell"/>
</dbReference>
<keyword evidence="3" id="KW-0472">Membrane</keyword>
<evidence type="ECO:0000256" key="1">
    <source>
        <dbReference type="ARBA" id="ARBA00004459"/>
    </source>
</evidence>
<evidence type="ECO:0000313" key="9">
    <source>
        <dbReference type="Proteomes" id="UP000253628"/>
    </source>
</evidence>
<comment type="subcellular location">
    <subcellularLocation>
        <location evidence="1">Cell outer membrane</location>
        <topology evidence="1">Lipid-anchor</topology>
    </subcellularLocation>
</comment>
<dbReference type="AlphaFoldDB" id="A0A366HIW7"/>